<proteinExistence type="predicted"/>
<name>F3KVF7_9BURK</name>
<organism evidence="1 2">
    <name type="scientific">Hylemonella gracilis ATCC 19624</name>
    <dbReference type="NCBI Taxonomy" id="887062"/>
    <lineage>
        <taxon>Bacteria</taxon>
        <taxon>Pseudomonadati</taxon>
        <taxon>Pseudomonadota</taxon>
        <taxon>Betaproteobacteria</taxon>
        <taxon>Burkholderiales</taxon>
        <taxon>Comamonadaceae</taxon>
        <taxon>Hylemonella</taxon>
    </lineage>
</organism>
<keyword evidence="2" id="KW-1185">Reference proteome</keyword>
<evidence type="ECO:0000313" key="1">
    <source>
        <dbReference type="EMBL" id="EGI76269.1"/>
    </source>
</evidence>
<comment type="caution">
    <text evidence="1">The sequence shown here is derived from an EMBL/GenBank/DDBJ whole genome shotgun (WGS) entry which is preliminary data.</text>
</comment>
<sequence length="34" mass="4033">MVFRSGLQSFVKKFRKPCIFVAVRRQQPEGFDVM</sequence>
<dbReference type="AlphaFoldDB" id="F3KVF7"/>
<dbReference type="Proteomes" id="UP000016368">
    <property type="component" value="Unassembled WGS sequence"/>
</dbReference>
<dbReference type="EMBL" id="AEGR01000075">
    <property type="protein sequence ID" value="EGI76269.1"/>
    <property type="molecule type" value="Genomic_DNA"/>
</dbReference>
<protein>
    <submittedName>
        <fullName evidence="1">Uncharacterized protein</fullName>
    </submittedName>
</protein>
<gene>
    <name evidence="1" type="ORF">HGR_12222</name>
</gene>
<reference evidence="1 2" key="1">
    <citation type="journal article" date="2011" name="EMBO J.">
        <title>Structural diversity of bacterial flagellar motors.</title>
        <authorList>
            <person name="Chen S."/>
            <person name="Beeby M."/>
            <person name="Murphy G.E."/>
            <person name="Leadbetter J.R."/>
            <person name="Hendrixson D.R."/>
            <person name="Briegel A."/>
            <person name="Li Z."/>
            <person name="Shi J."/>
            <person name="Tocheva E.I."/>
            <person name="Muller A."/>
            <person name="Dobro M.J."/>
            <person name="Jensen G.J."/>
        </authorList>
    </citation>
    <scope>NUCLEOTIDE SEQUENCE [LARGE SCALE GENOMIC DNA]</scope>
    <source>
        <strain evidence="1 2">ATCC 19624</strain>
    </source>
</reference>
<evidence type="ECO:0000313" key="2">
    <source>
        <dbReference type="Proteomes" id="UP000016368"/>
    </source>
</evidence>
<accession>F3KVF7</accession>